<dbReference type="GO" id="GO:0004016">
    <property type="term" value="F:adenylate cyclase activity"/>
    <property type="evidence" value="ECO:0007669"/>
    <property type="project" value="UniProtKB-ARBA"/>
</dbReference>
<organism evidence="2 3">
    <name type="scientific">Mycolicibacterium confluentis</name>
    <dbReference type="NCBI Taxonomy" id="28047"/>
    <lineage>
        <taxon>Bacteria</taxon>
        <taxon>Bacillati</taxon>
        <taxon>Actinomycetota</taxon>
        <taxon>Actinomycetes</taxon>
        <taxon>Mycobacteriales</taxon>
        <taxon>Mycobacteriaceae</taxon>
        <taxon>Mycolicibacterium</taxon>
    </lineage>
</organism>
<dbReference type="PANTHER" id="PTHR43081:SF1">
    <property type="entry name" value="ADENYLATE CYCLASE, TERMINAL-DIFFERENTIATION SPECIFIC"/>
    <property type="match status" value="1"/>
</dbReference>
<gene>
    <name evidence="2" type="ORF">MCNF_05000</name>
</gene>
<dbReference type="EMBL" id="AP022612">
    <property type="protein sequence ID" value="BBZ31895.1"/>
    <property type="molecule type" value="Genomic_DNA"/>
</dbReference>
<reference evidence="2" key="2">
    <citation type="submission" date="2020-02" db="EMBL/GenBank/DDBJ databases">
        <authorList>
            <person name="Matsumoto Y."/>
            <person name="Motooka D."/>
            <person name="Nakamura S."/>
        </authorList>
    </citation>
    <scope>NUCLEOTIDE SEQUENCE</scope>
    <source>
        <strain evidence="2">JCM 13671</strain>
    </source>
</reference>
<keyword evidence="3" id="KW-1185">Reference proteome</keyword>
<dbReference type="CDD" id="cd07302">
    <property type="entry name" value="CHD"/>
    <property type="match status" value="1"/>
</dbReference>
<evidence type="ECO:0008006" key="4">
    <source>
        <dbReference type="Google" id="ProtNLM"/>
    </source>
</evidence>
<dbReference type="InterPro" id="IPR050697">
    <property type="entry name" value="Adenylyl/Guanylyl_Cyclase_3/4"/>
</dbReference>
<protein>
    <recommendedName>
        <fullName evidence="4">Adenylate/guanylate cyclase domain-containing protein</fullName>
    </recommendedName>
</protein>
<evidence type="ECO:0000313" key="2">
    <source>
        <dbReference type="EMBL" id="BBZ31895.1"/>
    </source>
</evidence>
<dbReference type="InterPro" id="IPR001054">
    <property type="entry name" value="A/G_cyclase"/>
</dbReference>
<evidence type="ECO:0000256" key="1">
    <source>
        <dbReference type="ARBA" id="ARBA00005381"/>
    </source>
</evidence>
<dbReference type="GO" id="GO:0035556">
    <property type="term" value="P:intracellular signal transduction"/>
    <property type="evidence" value="ECO:0007669"/>
    <property type="project" value="InterPro"/>
</dbReference>
<sequence>MCGDIVAPTTAAGPGFDRCAAIVARCGGTVDTFTGDGFRAWFGARTRLADHALCACMAALEIQSTLEHPGRFGVNSGDVVIDENRSAGHLLDVARKMQVAAPSGGVLLSNATALLVADKAVLGPLLLIDVKGDDNPVPARRLLSAQADRRLNYG</sequence>
<proteinExistence type="inferred from homology"/>
<reference evidence="2" key="1">
    <citation type="journal article" date="2019" name="Emerg. Microbes Infect.">
        <title>Comprehensive subspecies identification of 175 nontuberculous mycobacteria species based on 7547 genomic profiles.</title>
        <authorList>
            <person name="Matsumoto Y."/>
            <person name="Kinjo T."/>
            <person name="Motooka D."/>
            <person name="Nabeya D."/>
            <person name="Jung N."/>
            <person name="Uechi K."/>
            <person name="Horii T."/>
            <person name="Iida T."/>
            <person name="Fujita J."/>
            <person name="Nakamura S."/>
        </authorList>
    </citation>
    <scope>NUCLEOTIDE SEQUENCE [LARGE SCALE GENOMIC DNA]</scope>
    <source>
        <strain evidence="2">JCM 13671</strain>
    </source>
</reference>
<dbReference type="GO" id="GO:0009190">
    <property type="term" value="P:cyclic nucleotide biosynthetic process"/>
    <property type="evidence" value="ECO:0007669"/>
    <property type="project" value="InterPro"/>
</dbReference>
<dbReference type="InterPro" id="IPR029787">
    <property type="entry name" value="Nucleotide_cyclase"/>
</dbReference>
<dbReference type="Proteomes" id="UP000466931">
    <property type="component" value="Chromosome"/>
</dbReference>
<comment type="similarity">
    <text evidence="1">Belongs to the adenylyl cyclase class-3 family.</text>
</comment>
<accession>A0A7I7XRQ4</accession>
<dbReference type="PANTHER" id="PTHR43081">
    <property type="entry name" value="ADENYLATE CYCLASE, TERMINAL-DIFFERENTIATION SPECIFIC-RELATED"/>
    <property type="match status" value="1"/>
</dbReference>
<name>A0A7I7XRQ4_9MYCO</name>
<dbReference type="AlphaFoldDB" id="A0A7I7XRQ4"/>
<dbReference type="Gene3D" id="3.30.70.1230">
    <property type="entry name" value="Nucleotide cyclase"/>
    <property type="match status" value="1"/>
</dbReference>
<dbReference type="SUPFAM" id="SSF55073">
    <property type="entry name" value="Nucleotide cyclase"/>
    <property type="match status" value="1"/>
</dbReference>
<evidence type="ECO:0000313" key="3">
    <source>
        <dbReference type="Proteomes" id="UP000466931"/>
    </source>
</evidence>